<dbReference type="Pfam" id="PF02466">
    <property type="entry name" value="Tim17"/>
    <property type="match status" value="1"/>
</dbReference>
<name>A0ABU6WRT5_9FABA</name>
<comment type="caution">
    <text evidence="5">The sequence shown here is derived from an EMBL/GenBank/DDBJ whole genome shotgun (WGS) entry which is preliminary data.</text>
</comment>
<dbReference type="InterPro" id="IPR045238">
    <property type="entry name" value="Tim23-like"/>
</dbReference>
<keyword evidence="2" id="KW-0812">Transmembrane</keyword>
<keyword evidence="4" id="KW-0472">Membrane</keyword>
<dbReference type="EMBL" id="JASCZI010182789">
    <property type="protein sequence ID" value="MED6188612.1"/>
    <property type="molecule type" value="Genomic_DNA"/>
</dbReference>
<dbReference type="Proteomes" id="UP001341840">
    <property type="component" value="Unassembled WGS sequence"/>
</dbReference>
<evidence type="ECO:0000256" key="2">
    <source>
        <dbReference type="ARBA" id="ARBA00022692"/>
    </source>
</evidence>
<reference evidence="5 6" key="1">
    <citation type="journal article" date="2023" name="Plants (Basel)">
        <title>Bridging the Gap: Combining Genomics and Transcriptomics Approaches to Understand Stylosanthes scabra, an Orphan Legume from the Brazilian Caatinga.</title>
        <authorList>
            <person name="Ferreira-Neto J.R.C."/>
            <person name="da Silva M.D."/>
            <person name="Binneck E."/>
            <person name="de Melo N.F."/>
            <person name="da Silva R.H."/>
            <person name="de Melo A.L.T.M."/>
            <person name="Pandolfi V."/>
            <person name="Bustamante F.O."/>
            <person name="Brasileiro-Vidal A.C."/>
            <person name="Benko-Iseppon A.M."/>
        </authorList>
    </citation>
    <scope>NUCLEOTIDE SEQUENCE [LARGE SCALE GENOMIC DNA]</scope>
    <source>
        <tissue evidence="5">Leaves</tissue>
    </source>
</reference>
<organism evidence="5 6">
    <name type="scientific">Stylosanthes scabra</name>
    <dbReference type="NCBI Taxonomy" id="79078"/>
    <lineage>
        <taxon>Eukaryota</taxon>
        <taxon>Viridiplantae</taxon>
        <taxon>Streptophyta</taxon>
        <taxon>Embryophyta</taxon>
        <taxon>Tracheophyta</taxon>
        <taxon>Spermatophyta</taxon>
        <taxon>Magnoliopsida</taxon>
        <taxon>eudicotyledons</taxon>
        <taxon>Gunneridae</taxon>
        <taxon>Pentapetalae</taxon>
        <taxon>rosids</taxon>
        <taxon>fabids</taxon>
        <taxon>Fabales</taxon>
        <taxon>Fabaceae</taxon>
        <taxon>Papilionoideae</taxon>
        <taxon>50 kb inversion clade</taxon>
        <taxon>dalbergioids sensu lato</taxon>
        <taxon>Dalbergieae</taxon>
        <taxon>Pterocarpus clade</taxon>
        <taxon>Stylosanthes</taxon>
    </lineage>
</organism>
<dbReference type="PANTHER" id="PTHR15371:SF24">
    <property type="entry name" value="MITOCHONDRIAL IMPORT INNER MEMBRANE TRANSLOCASE SUBUNIT TIM23-3"/>
    <property type="match status" value="1"/>
</dbReference>
<protein>
    <submittedName>
        <fullName evidence="5">Uncharacterized protein</fullName>
    </submittedName>
</protein>
<evidence type="ECO:0000313" key="5">
    <source>
        <dbReference type="EMBL" id="MED6188612.1"/>
    </source>
</evidence>
<sequence length="127" mass="13354">MEWLCEVVGAGGDNEAQFRDLGLRAAERGDSLKIRVNQFLNSGGQRGCRFGNSLGTLGLIFSITESAIQSFTDRDNMVNSASARLVTGALYKAAAGPRSVAIAGVFGGITAAVTMAGKQALRRYVPI</sequence>
<evidence type="ECO:0000256" key="3">
    <source>
        <dbReference type="ARBA" id="ARBA00022989"/>
    </source>
</evidence>
<evidence type="ECO:0000313" key="6">
    <source>
        <dbReference type="Proteomes" id="UP001341840"/>
    </source>
</evidence>
<dbReference type="PANTHER" id="PTHR15371">
    <property type="entry name" value="TIM23"/>
    <property type="match status" value="1"/>
</dbReference>
<accession>A0ABU6WRT5</accession>
<keyword evidence="3" id="KW-1133">Transmembrane helix</keyword>
<keyword evidence="6" id="KW-1185">Reference proteome</keyword>
<evidence type="ECO:0000256" key="4">
    <source>
        <dbReference type="ARBA" id="ARBA00023136"/>
    </source>
</evidence>
<comment type="subcellular location">
    <subcellularLocation>
        <location evidence="1">Membrane</location>
        <topology evidence="1">Multi-pass membrane protein</topology>
    </subcellularLocation>
</comment>
<proteinExistence type="predicted"/>
<gene>
    <name evidence="5" type="ORF">PIB30_087529</name>
</gene>
<evidence type="ECO:0000256" key="1">
    <source>
        <dbReference type="ARBA" id="ARBA00004141"/>
    </source>
</evidence>